<proteinExistence type="predicted"/>
<evidence type="ECO:0000313" key="2">
    <source>
        <dbReference type="Proteomes" id="UP000324748"/>
    </source>
</evidence>
<dbReference type="Proteomes" id="UP000324748">
    <property type="component" value="Unassembled WGS sequence"/>
</dbReference>
<organism evidence="1 2">
    <name type="scientific">Puccinia graminis f. sp. tritici</name>
    <dbReference type="NCBI Taxonomy" id="56615"/>
    <lineage>
        <taxon>Eukaryota</taxon>
        <taxon>Fungi</taxon>
        <taxon>Dikarya</taxon>
        <taxon>Basidiomycota</taxon>
        <taxon>Pucciniomycotina</taxon>
        <taxon>Pucciniomycetes</taxon>
        <taxon>Pucciniales</taxon>
        <taxon>Pucciniaceae</taxon>
        <taxon>Puccinia</taxon>
    </lineage>
</organism>
<evidence type="ECO:0000313" key="1">
    <source>
        <dbReference type="EMBL" id="KAA1098053.1"/>
    </source>
</evidence>
<dbReference type="EMBL" id="VSWC01000066">
    <property type="protein sequence ID" value="KAA1098053.1"/>
    <property type="molecule type" value="Genomic_DNA"/>
</dbReference>
<reference evidence="1 2" key="1">
    <citation type="submission" date="2019-05" db="EMBL/GenBank/DDBJ databases">
        <title>Emergence of the Ug99 lineage of the wheat stem rust pathogen through somatic hybridization.</title>
        <authorList>
            <person name="Li F."/>
            <person name="Upadhyaya N.M."/>
            <person name="Sperschneider J."/>
            <person name="Matny O."/>
            <person name="Nguyen-Phuc H."/>
            <person name="Mago R."/>
            <person name="Raley C."/>
            <person name="Miller M.E."/>
            <person name="Silverstein K.A.T."/>
            <person name="Henningsen E."/>
            <person name="Hirsch C.D."/>
            <person name="Visser B."/>
            <person name="Pretorius Z.A."/>
            <person name="Steffenson B.J."/>
            <person name="Schwessinger B."/>
            <person name="Dodds P.N."/>
            <person name="Figueroa M."/>
        </authorList>
    </citation>
    <scope>NUCLEOTIDE SEQUENCE [LARGE SCALE GENOMIC DNA]</scope>
    <source>
        <strain evidence="1">21-0</strain>
    </source>
</reference>
<accession>A0A5B0PAG8</accession>
<gene>
    <name evidence="1" type="ORF">PGT21_027409</name>
</gene>
<keyword evidence="2" id="KW-1185">Reference proteome</keyword>
<dbReference type="AlphaFoldDB" id="A0A5B0PAG8"/>
<name>A0A5B0PAG8_PUCGR</name>
<sequence>MCIPHIVNSRKNEKKGLQLIFILISFLDHSSLAGAPNFHPAGDWKPIESSQYHLPADHSPPSGAPNVLPVGDPKPVGYHLPAHSSLSGALNGRQTKGGGWKPVESPYHPICLNLVTHVRTKNECLKMLLDLDQPASSQAFSSSSATNFQGYM</sequence>
<comment type="caution">
    <text evidence="1">The sequence shown here is derived from an EMBL/GenBank/DDBJ whole genome shotgun (WGS) entry which is preliminary data.</text>
</comment>
<protein>
    <submittedName>
        <fullName evidence="1">Uncharacterized protein</fullName>
    </submittedName>
</protein>